<organism evidence="1 2">
    <name type="scientific">Hyaloscypha bicolor E</name>
    <dbReference type="NCBI Taxonomy" id="1095630"/>
    <lineage>
        <taxon>Eukaryota</taxon>
        <taxon>Fungi</taxon>
        <taxon>Dikarya</taxon>
        <taxon>Ascomycota</taxon>
        <taxon>Pezizomycotina</taxon>
        <taxon>Leotiomycetes</taxon>
        <taxon>Helotiales</taxon>
        <taxon>Hyaloscyphaceae</taxon>
        <taxon>Hyaloscypha</taxon>
        <taxon>Hyaloscypha bicolor</taxon>
    </lineage>
</organism>
<proteinExistence type="predicted"/>
<gene>
    <name evidence="1" type="ORF">K444DRAFT_627104</name>
</gene>
<keyword evidence="2" id="KW-1185">Reference proteome</keyword>
<dbReference type="AlphaFoldDB" id="A0A2J6TK70"/>
<protein>
    <submittedName>
        <fullName evidence="1">Uncharacterized protein</fullName>
    </submittedName>
</protein>
<sequence length="127" mass="14932">MPRIRTGTPETTTWWRCCQETCEHREVNNEAWGTTCPDCSHEKCEDCEENITPSASSTQQNIRRRHRCETTKYARHARQPNTANYARPSNTGWWICCKDRREVNPKLWGDECPDDQHQKCSECRTLS</sequence>
<reference evidence="1 2" key="1">
    <citation type="submission" date="2016-04" db="EMBL/GenBank/DDBJ databases">
        <title>A degradative enzymes factory behind the ericoid mycorrhizal symbiosis.</title>
        <authorList>
            <consortium name="DOE Joint Genome Institute"/>
            <person name="Martino E."/>
            <person name="Morin E."/>
            <person name="Grelet G."/>
            <person name="Kuo A."/>
            <person name="Kohler A."/>
            <person name="Daghino S."/>
            <person name="Barry K."/>
            <person name="Choi C."/>
            <person name="Cichocki N."/>
            <person name="Clum A."/>
            <person name="Copeland A."/>
            <person name="Hainaut M."/>
            <person name="Haridas S."/>
            <person name="Labutti K."/>
            <person name="Lindquist E."/>
            <person name="Lipzen A."/>
            <person name="Khouja H.-R."/>
            <person name="Murat C."/>
            <person name="Ohm R."/>
            <person name="Olson A."/>
            <person name="Spatafora J."/>
            <person name="Veneault-Fourrey C."/>
            <person name="Henrissat B."/>
            <person name="Grigoriev I."/>
            <person name="Martin F."/>
            <person name="Perotto S."/>
        </authorList>
    </citation>
    <scope>NUCLEOTIDE SEQUENCE [LARGE SCALE GENOMIC DNA]</scope>
    <source>
        <strain evidence="1 2">E</strain>
    </source>
</reference>
<name>A0A2J6TK70_9HELO</name>
<evidence type="ECO:0000313" key="1">
    <source>
        <dbReference type="EMBL" id="PMD63388.1"/>
    </source>
</evidence>
<dbReference type="EMBL" id="KZ613782">
    <property type="protein sequence ID" value="PMD63388.1"/>
    <property type="molecule type" value="Genomic_DNA"/>
</dbReference>
<dbReference type="OrthoDB" id="3553831at2759"/>
<dbReference type="InParanoid" id="A0A2J6TK70"/>
<accession>A0A2J6TK70</accession>
<dbReference type="Proteomes" id="UP000235371">
    <property type="component" value="Unassembled WGS sequence"/>
</dbReference>
<evidence type="ECO:0000313" key="2">
    <source>
        <dbReference type="Proteomes" id="UP000235371"/>
    </source>
</evidence>
<dbReference type="RefSeq" id="XP_024740292.1">
    <property type="nucleotide sequence ID" value="XM_024882758.1"/>
</dbReference>
<dbReference type="GeneID" id="36590835"/>